<feature type="region of interest" description="Disordered" evidence="1">
    <location>
        <begin position="466"/>
        <end position="511"/>
    </location>
</feature>
<sequence length="530" mass="60411">MGVCCSKTIHPTKTEENSESQFTNHIGSQSAISTGNTTPDMNLYVIAVVFNPCGFNTRVRLYNEFASRMKRYKNVRLYTAECVYGTQPFSVTSATDPQHIQLRTSSSNVWWIKENLINLVVNILPQSSQYISWMDADIEFTDHNWPNMTIKKLSTGGYKVLQLFREAMFLGPRGDVLEVDKSFGLHVAEDDWRSYAHPGLAWAMRKSDFIKLGGLYDLNPVGSSDLHFAHALIGNVRNTIKDTMSKGYKLSVDVWADRLMSIVGRDKGQYMKTVGYVDVNILHHYHGKKADRQYVSRWNILEEESFDPATFYVDSSLTSNHLYASIRTISPHVSQRFRQKLIDYFSKRNEDNTQDEYIPPKNIVDAKQVYGKPVTQQTPVQTSIQNTTQIAVQKSVQSPKNPPKQTSVQSTKQYQRQDALRGSVQSPVRNVPQQNSFNTGGFDMYPAVFLLTQNNNDQGADCDNPRTDDCDHGGSSHHHDQNHHNHNDHHDHHNHDNHHSYHDHNPCQSDHHTVQVSYHDTGYSASHPAY</sequence>
<reference evidence="2 3" key="1">
    <citation type="submission" date="2018-10" db="EMBL/GenBank/DDBJ databases">
        <authorList>
            <consortium name="IHU Genomes"/>
        </authorList>
    </citation>
    <scope>NUCLEOTIDE SEQUENCE [LARGE SCALE GENOMIC DNA]</scope>
    <source>
        <strain evidence="2 3">A1</strain>
    </source>
</reference>
<dbReference type="Proteomes" id="UP000594342">
    <property type="component" value="Unassembled WGS sequence"/>
</dbReference>
<dbReference type="EMBL" id="UPSH01000001">
    <property type="protein sequence ID" value="VBB17815.1"/>
    <property type="molecule type" value="Genomic_DNA"/>
</dbReference>
<accession>A0A5K0U7Q5</accession>
<evidence type="ECO:0000313" key="2">
    <source>
        <dbReference type="EMBL" id="VBB17815.1"/>
    </source>
</evidence>
<protein>
    <submittedName>
        <fullName evidence="2">Uncharacterized protein</fullName>
    </submittedName>
</protein>
<feature type="region of interest" description="Disordered" evidence="1">
    <location>
        <begin position="392"/>
        <end position="439"/>
    </location>
</feature>
<dbReference type="SUPFAM" id="SSF53448">
    <property type="entry name" value="Nucleotide-diphospho-sugar transferases"/>
    <property type="match status" value="1"/>
</dbReference>
<evidence type="ECO:0000256" key="1">
    <source>
        <dbReference type="SAM" id="MobiDB-lite"/>
    </source>
</evidence>
<evidence type="ECO:0000313" key="3">
    <source>
        <dbReference type="Proteomes" id="UP000594342"/>
    </source>
</evidence>
<keyword evidence="3" id="KW-1185">Reference proteome</keyword>
<feature type="compositionally biased region" description="Polar residues" evidence="1">
    <location>
        <begin position="392"/>
        <end position="416"/>
    </location>
</feature>
<gene>
    <name evidence="2" type="ORF">YASMINEVIRUS_278</name>
</gene>
<name>A0A5K0U7Q5_9VIRU</name>
<organism evidence="2 3">
    <name type="scientific">Yasminevirus sp. GU-2018</name>
    <dbReference type="NCBI Taxonomy" id="2420051"/>
    <lineage>
        <taxon>Viruses</taxon>
        <taxon>Varidnaviria</taxon>
        <taxon>Bamfordvirae</taxon>
        <taxon>Nucleocytoviricota</taxon>
        <taxon>Megaviricetes</taxon>
        <taxon>Imitervirales</taxon>
        <taxon>Mimiviridae</taxon>
        <taxon>Klosneuvirinae</taxon>
        <taxon>Yasminevirus</taxon>
        <taxon>Yasminevirus saudimassiliense</taxon>
    </lineage>
</organism>
<proteinExistence type="predicted"/>
<feature type="compositionally biased region" description="Polar residues" evidence="1">
    <location>
        <begin position="423"/>
        <end position="439"/>
    </location>
</feature>
<dbReference type="InterPro" id="IPR029044">
    <property type="entry name" value="Nucleotide-diphossugar_trans"/>
</dbReference>
<comment type="caution">
    <text evidence="2">The sequence shown here is derived from an EMBL/GenBank/DDBJ whole genome shotgun (WGS) entry which is preliminary data.</text>
</comment>